<name>A0A0N0VLW0_9HYPH</name>
<dbReference type="SUPFAM" id="SSF53335">
    <property type="entry name" value="S-adenosyl-L-methionine-dependent methyltransferases"/>
    <property type="match status" value="1"/>
</dbReference>
<evidence type="ECO:0000256" key="3">
    <source>
        <dbReference type="ARBA" id="ARBA00022679"/>
    </source>
</evidence>
<evidence type="ECO:0000256" key="4">
    <source>
        <dbReference type="ARBA" id="ARBA00022691"/>
    </source>
</evidence>
<comment type="caution">
    <text evidence="7">The sequence shown here is derived from an EMBL/GenBank/DDBJ whole genome shotgun (WGS) entry which is preliminary data.</text>
</comment>
<keyword evidence="3" id="KW-0808">Transferase</keyword>
<dbReference type="GO" id="GO:0032259">
    <property type="term" value="P:methylation"/>
    <property type="evidence" value="ECO:0007669"/>
    <property type="project" value="UniProtKB-KW"/>
</dbReference>
<dbReference type="AlphaFoldDB" id="A0A0N0VLW0"/>
<dbReference type="GO" id="GO:0008168">
    <property type="term" value="F:methyltransferase activity"/>
    <property type="evidence" value="ECO:0007669"/>
    <property type="project" value="UniProtKB-KW"/>
</dbReference>
<dbReference type="Pfam" id="PF02353">
    <property type="entry name" value="CMAS"/>
    <property type="match status" value="1"/>
</dbReference>
<dbReference type="PANTHER" id="PTHR43667">
    <property type="entry name" value="CYCLOPROPANE-FATTY-ACYL-PHOSPHOLIPID SYNTHASE"/>
    <property type="match status" value="1"/>
</dbReference>
<accession>A0A0N0VLW0</accession>
<dbReference type="Gene3D" id="3.40.50.150">
    <property type="entry name" value="Vaccinia Virus protein VP39"/>
    <property type="match status" value="1"/>
</dbReference>
<evidence type="ECO:0000313" key="8">
    <source>
        <dbReference type="Proteomes" id="UP000038011"/>
    </source>
</evidence>
<dbReference type="OrthoDB" id="9782855at2"/>
<comment type="similarity">
    <text evidence="1">Belongs to the CFA/CMAS family.</text>
</comment>
<dbReference type="PANTHER" id="PTHR43667:SF2">
    <property type="entry name" value="FATTY ACID C-METHYL TRANSFERASE"/>
    <property type="match status" value="1"/>
</dbReference>
<keyword evidence="8" id="KW-1185">Reference proteome</keyword>
<dbReference type="InterPro" id="IPR003333">
    <property type="entry name" value="CMAS"/>
</dbReference>
<protein>
    <submittedName>
        <fullName evidence="7">Cyclopropane-fatty-acyl-phospholipid synthase</fullName>
    </submittedName>
</protein>
<evidence type="ECO:0000256" key="5">
    <source>
        <dbReference type="ARBA" id="ARBA00023098"/>
    </source>
</evidence>
<sequence>MSHATNSMDDLSAVAEPLTAENLRNYARGLPVKARLALKLALQLPKGTLTIQMPDQRVVKIEGREKGPDAALVLHNWNLPKRALSGATTGVAESYIDGDWHSPDITTFLRLFVVNEEWGNRLASSSRIMTVLGKIRHWLNRNTKSKAKQNIAAHYDLGNKFYAAWLDPTMTYSSALYQDGANDLQSAQTAKYRALANAIGITKDDHVLEIGCGWGGFAEFAAREIGCKITGLTISREQLDFARERIRAADLSDKVTFKFQDYRDEQGKYDKVVSIEMFEAVGEAYWGTYFEKVHDVLKTGGKAGLQIITINENSFPFYREHPDFIQRYVFPGGMLPPPSMLDQLPVEMGLKKQSERIFARDYARTLAEWRERFWQSWDILKTMGFDDRFKRLWEFYLYYCEAGFEEEFIDVRQVVYVREN</sequence>
<dbReference type="EMBL" id="JXMU01000010">
    <property type="protein sequence ID" value="KPB01521.1"/>
    <property type="molecule type" value="Genomic_DNA"/>
</dbReference>
<gene>
    <name evidence="7" type="ORF">SU32_08070</name>
</gene>
<dbReference type="CDD" id="cd02440">
    <property type="entry name" value="AdoMet_MTases"/>
    <property type="match status" value="1"/>
</dbReference>
<keyword evidence="5" id="KW-0443">Lipid metabolism</keyword>
<reference evidence="7 8" key="1">
    <citation type="submission" date="2015-01" db="EMBL/GenBank/DDBJ databases">
        <title>Ahrensia donghaiensis sp. nov., a novel dimethylsulphoniopropionate-cleavage bacterium isolated from seawater and emended descriptions of the genus Ahrensia and Ahrensia kielensis.</title>
        <authorList>
            <person name="Liu J."/>
        </authorList>
    </citation>
    <scope>NUCLEOTIDE SEQUENCE [LARGE SCALE GENOMIC DNA]</scope>
    <source>
        <strain evidence="7 8">LZD062</strain>
    </source>
</reference>
<keyword evidence="4" id="KW-0949">S-adenosyl-L-methionine</keyword>
<dbReference type="PATRIC" id="fig|1514904.3.peg.431"/>
<keyword evidence="2" id="KW-0489">Methyltransferase</keyword>
<dbReference type="InterPro" id="IPR029063">
    <property type="entry name" value="SAM-dependent_MTases_sf"/>
</dbReference>
<evidence type="ECO:0000256" key="6">
    <source>
        <dbReference type="PIRSR" id="PIRSR003085-1"/>
    </source>
</evidence>
<evidence type="ECO:0000256" key="2">
    <source>
        <dbReference type="ARBA" id="ARBA00022603"/>
    </source>
</evidence>
<evidence type="ECO:0000313" key="7">
    <source>
        <dbReference type="EMBL" id="KPB01521.1"/>
    </source>
</evidence>
<dbReference type="InterPro" id="IPR050723">
    <property type="entry name" value="CFA/CMAS"/>
</dbReference>
<dbReference type="GO" id="GO:0008610">
    <property type="term" value="P:lipid biosynthetic process"/>
    <property type="evidence" value="ECO:0007669"/>
    <property type="project" value="InterPro"/>
</dbReference>
<proteinExistence type="inferred from homology"/>
<organism evidence="7 8">
    <name type="scientific">Ahrensia marina</name>
    <dbReference type="NCBI Taxonomy" id="1514904"/>
    <lineage>
        <taxon>Bacteria</taxon>
        <taxon>Pseudomonadati</taxon>
        <taxon>Pseudomonadota</taxon>
        <taxon>Alphaproteobacteria</taxon>
        <taxon>Hyphomicrobiales</taxon>
        <taxon>Ahrensiaceae</taxon>
        <taxon>Ahrensia</taxon>
    </lineage>
</organism>
<feature type="active site" evidence="6">
    <location>
        <position position="400"/>
    </location>
</feature>
<evidence type="ECO:0000256" key="1">
    <source>
        <dbReference type="ARBA" id="ARBA00010815"/>
    </source>
</evidence>
<dbReference type="PIRSF" id="PIRSF003085">
    <property type="entry name" value="CMAS"/>
    <property type="match status" value="1"/>
</dbReference>
<dbReference type="Proteomes" id="UP000038011">
    <property type="component" value="Unassembled WGS sequence"/>
</dbReference>
<dbReference type="STRING" id="1514904.SU32_08070"/>